<organism evidence="2 3">
    <name type="scientific">Kaistia soli DSM 19436</name>
    <dbReference type="NCBI Taxonomy" id="1122133"/>
    <lineage>
        <taxon>Bacteria</taxon>
        <taxon>Pseudomonadati</taxon>
        <taxon>Pseudomonadota</taxon>
        <taxon>Alphaproteobacteria</taxon>
        <taxon>Hyphomicrobiales</taxon>
        <taxon>Kaistiaceae</taxon>
        <taxon>Kaistia</taxon>
    </lineage>
</organism>
<dbReference type="OrthoDB" id="7174015at2"/>
<feature type="signal peptide" evidence="1">
    <location>
        <begin position="1"/>
        <end position="32"/>
    </location>
</feature>
<evidence type="ECO:0000313" key="2">
    <source>
        <dbReference type="EMBL" id="SHG33338.1"/>
    </source>
</evidence>
<dbReference type="AlphaFoldDB" id="A0A1M5IY93"/>
<feature type="chain" id="PRO_5013313802" evidence="1">
    <location>
        <begin position="33"/>
        <end position="166"/>
    </location>
</feature>
<dbReference type="EMBL" id="FQUP01000004">
    <property type="protein sequence ID" value="SHG33338.1"/>
    <property type="molecule type" value="Genomic_DNA"/>
</dbReference>
<reference evidence="2 3" key="1">
    <citation type="submission" date="2016-11" db="EMBL/GenBank/DDBJ databases">
        <authorList>
            <person name="Jaros S."/>
            <person name="Januszkiewicz K."/>
            <person name="Wedrychowicz H."/>
        </authorList>
    </citation>
    <scope>NUCLEOTIDE SEQUENCE [LARGE SCALE GENOMIC DNA]</scope>
    <source>
        <strain evidence="2 3">DSM 19436</strain>
    </source>
</reference>
<gene>
    <name evidence="2" type="ORF">SAMN02745157_4043</name>
</gene>
<dbReference type="Gene3D" id="3.10.450.50">
    <property type="match status" value="1"/>
</dbReference>
<name>A0A1M5IY93_9HYPH</name>
<dbReference type="RefSeq" id="WP_073056468.1">
    <property type="nucleotide sequence ID" value="NZ_FQUP01000004.1"/>
</dbReference>
<dbReference type="PROSITE" id="PS51318">
    <property type="entry name" value="TAT"/>
    <property type="match status" value="1"/>
</dbReference>
<dbReference type="InterPro" id="IPR006311">
    <property type="entry name" value="TAT_signal"/>
</dbReference>
<keyword evidence="3" id="KW-1185">Reference proteome</keyword>
<protein>
    <submittedName>
        <fullName evidence="2">Uncharacterized protein</fullName>
    </submittedName>
</protein>
<proteinExistence type="predicted"/>
<dbReference type="Proteomes" id="UP000184485">
    <property type="component" value="Unassembled WGS sequence"/>
</dbReference>
<accession>A0A1M5IY93</accession>
<keyword evidence="1" id="KW-0732">Signal</keyword>
<evidence type="ECO:0000313" key="3">
    <source>
        <dbReference type="Proteomes" id="UP000184485"/>
    </source>
</evidence>
<sequence length="166" mass="17379">MSSATVALLHRRGFILAAGALLAAGLPSAARAEDDPSAAALAFLETIYSTYRNNGAGIDRSDDAVLQNFFTPELAGMISDDDARAAADGEVPNLDADPFIDAQDGDIGDIALTVSDAGGGRLMGHARFSNSGEPKAIDLLLVETPAGWRIDDIHWPEGTLRGLYSH</sequence>
<evidence type="ECO:0000256" key="1">
    <source>
        <dbReference type="SAM" id="SignalP"/>
    </source>
</evidence>
<dbReference type="STRING" id="1122133.SAMN02745157_4043"/>